<accession>A0A1G7QWV2</accession>
<protein>
    <submittedName>
        <fullName evidence="2">Helix-turn-helix domain-containing protein</fullName>
    </submittedName>
</protein>
<organism evidence="2 3">
    <name type="scientific">Sphingomonas carotinifaciens</name>
    <dbReference type="NCBI Taxonomy" id="1166323"/>
    <lineage>
        <taxon>Bacteria</taxon>
        <taxon>Pseudomonadati</taxon>
        <taxon>Pseudomonadota</taxon>
        <taxon>Alphaproteobacteria</taxon>
        <taxon>Sphingomonadales</taxon>
        <taxon>Sphingomonadaceae</taxon>
        <taxon>Sphingomonas</taxon>
    </lineage>
</organism>
<reference evidence="2 3" key="1">
    <citation type="submission" date="2016-10" db="EMBL/GenBank/DDBJ databases">
        <authorList>
            <person name="Varghese N."/>
            <person name="Submissions S."/>
        </authorList>
    </citation>
    <scope>NUCLEOTIDE SEQUENCE [LARGE SCALE GENOMIC DNA]</scope>
    <source>
        <strain evidence="2 3">S7-754</strain>
    </source>
</reference>
<feature type="region of interest" description="Disordered" evidence="1">
    <location>
        <begin position="250"/>
        <end position="273"/>
    </location>
</feature>
<dbReference type="Pfam" id="PF13730">
    <property type="entry name" value="HTH_36"/>
    <property type="match status" value="1"/>
</dbReference>
<dbReference type="Proteomes" id="UP000323502">
    <property type="component" value="Unassembled WGS sequence"/>
</dbReference>
<proteinExistence type="predicted"/>
<dbReference type="SUPFAM" id="SSF46785">
    <property type="entry name" value="Winged helix' DNA-binding domain"/>
    <property type="match status" value="1"/>
</dbReference>
<dbReference type="RefSeq" id="WP_260173224.1">
    <property type="nucleotide sequence ID" value="NZ_JACIEY010000011.1"/>
</dbReference>
<keyword evidence="3" id="KW-1185">Reference proteome</keyword>
<evidence type="ECO:0000313" key="3">
    <source>
        <dbReference type="Proteomes" id="UP000323502"/>
    </source>
</evidence>
<feature type="compositionally biased region" description="Basic and acidic residues" evidence="1">
    <location>
        <begin position="250"/>
        <end position="259"/>
    </location>
</feature>
<name>A0A1G7QWV2_9SPHN</name>
<dbReference type="EMBL" id="FNBI01000009">
    <property type="protein sequence ID" value="SDG02987.1"/>
    <property type="molecule type" value="Genomic_DNA"/>
</dbReference>
<dbReference type="AlphaFoldDB" id="A0A1G7QWV2"/>
<evidence type="ECO:0000313" key="2">
    <source>
        <dbReference type="EMBL" id="SDG02987.1"/>
    </source>
</evidence>
<evidence type="ECO:0000256" key="1">
    <source>
        <dbReference type="SAM" id="MobiDB-lite"/>
    </source>
</evidence>
<dbReference type="InterPro" id="IPR036390">
    <property type="entry name" value="WH_DNA-bd_sf"/>
</dbReference>
<gene>
    <name evidence="2" type="ORF">SAMN05216557_10976</name>
</gene>
<sequence length="273" mass="29893">MGIMTMAIITIGAASLQALGNMRARKAARSGAVHRTGAPVLRGSLEAGSFEEAFFAVPAKGETDRLLHVARRTLDAARRLRRDARAGMRTLSARERWIVRLSAGAVRIFEELLTLARLNRGRVYPSYDHLAEATGMGRATVARALTVLEGIGFLVRQRRFQRVASEGGTARYAQTSNVYRALMPASVEAYLPRWMRPAPLPDDEAQHQAERAETMRDMLGTLSCRDLAEVTISGPLGRVLARLGATLDRQGCESQKDPEPLSESIHMNLTVSA</sequence>